<protein>
    <submittedName>
        <fullName evidence="1">Uncharacterized protein</fullName>
    </submittedName>
</protein>
<gene>
    <name evidence="1" type="ORF">AVDCRST_MAG93-7401</name>
</gene>
<name>A0A6J4MGC1_9CHLR</name>
<sequence length="68" mass="7830">MMEVVAEGEDRERAFEVFAGDELVSHLLLLLYGLHPLDLESRATRPRRQAPPLPVHQLRQLWPTITIT</sequence>
<evidence type="ECO:0000313" key="1">
    <source>
        <dbReference type="EMBL" id="CAA9356835.1"/>
    </source>
</evidence>
<reference evidence="1" key="1">
    <citation type="submission" date="2020-02" db="EMBL/GenBank/DDBJ databases">
        <authorList>
            <person name="Meier V. D."/>
        </authorList>
    </citation>
    <scope>NUCLEOTIDE SEQUENCE</scope>
    <source>
        <strain evidence="1">AVDCRST_MAG93</strain>
    </source>
</reference>
<dbReference type="EMBL" id="CADCTR010002500">
    <property type="protein sequence ID" value="CAA9356835.1"/>
    <property type="molecule type" value="Genomic_DNA"/>
</dbReference>
<proteinExistence type="predicted"/>
<accession>A0A6J4MGC1</accession>
<dbReference type="AlphaFoldDB" id="A0A6J4MGC1"/>
<organism evidence="1">
    <name type="scientific">uncultured Chloroflexia bacterium</name>
    <dbReference type="NCBI Taxonomy" id="1672391"/>
    <lineage>
        <taxon>Bacteria</taxon>
        <taxon>Bacillati</taxon>
        <taxon>Chloroflexota</taxon>
        <taxon>Chloroflexia</taxon>
        <taxon>environmental samples</taxon>
    </lineage>
</organism>